<dbReference type="VEuPathDB" id="VectorBase:PHUM401820"/>
<keyword evidence="8" id="KW-0243">Dynein</keyword>
<evidence type="ECO:0000256" key="4">
    <source>
        <dbReference type="ARBA" id="ARBA00022473"/>
    </source>
</evidence>
<keyword evidence="6" id="KW-0493">Microtubule</keyword>
<keyword evidence="12" id="KW-0966">Cell projection</keyword>
<dbReference type="PRINTS" id="PR00449">
    <property type="entry name" value="RASTRNSFRMNG"/>
</dbReference>
<dbReference type="GO" id="GO:0005930">
    <property type="term" value="C:axoneme"/>
    <property type="evidence" value="ECO:0007669"/>
    <property type="project" value="TreeGrafter"/>
</dbReference>
<dbReference type="eggNOG" id="KOG3929">
    <property type="taxonomic scope" value="Eukaryota"/>
</dbReference>
<gene>
    <name evidence="14" type="primary">8231066</name>
    <name evidence="13" type="ORF">Phum_PHUM401820</name>
</gene>
<reference evidence="13" key="1">
    <citation type="submission" date="2007-04" db="EMBL/GenBank/DDBJ databases">
        <title>Annotation of Pediculus humanus corporis strain USDA.</title>
        <authorList>
            <person name="Kirkness E."/>
            <person name="Hannick L."/>
            <person name="Hass B."/>
            <person name="Bruggner R."/>
            <person name="Lawson D."/>
            <person name="Bidwell S."/>
            <person name="Joardar V."/>
            <person name="Caler E."/>
            <person name="Walenz B."/>
            <person name="Inman J."/>
            <person name="Schobel S."/>
            <person name="Galinsky K."/>
            <person name="Amedeo P."/>
            <person name="Strausberg R."/>
        </authorList>
    </citation>
    <scope>NUCLEOTIDE SEQUENCE</scope>
    <source>
        <strain evidence="13">USDA</strain>
    </source>
</reference>
<dbReference type="GO" id="GO:0045504">
    <property type="term" value="F:dynein heavy chain binding"/>
    <property type="evidence" value="ECO:0007669"/>
    <property type="project" value="TreeGrafter"/>
</dbReference>
<comment type="similarity">
    <text evidence="2">Belongs to the dynein light intermediate chain family.</text>
</comment>
<dbReference type="EMBL" id="DS235494">
    <property type="protein sequence ID" value="EEB16068.1"/>
    <property type="molecule type" value="Genomic_DNA"/>
</dbReference>
<evidence type="ECO:0000256" key="12">
    <source>
        <dbReference type="ARBA" id="ARBA00023273"/>
    </source>
</evidence>
<evidence type="ECO:0000256" key="3">
    <source>
        <dbReference type="ARBA" id="ARBA00018863"/>
    </source>
</evidence>
<evidence type="ECO:0000256" key="10">
    <source>
        <dbReference type="ARBA" id="ARBA00023175"/>
    </source>
</evidence>
<dbReference type="OMA" id="FWEIAQG"/>
<dbReference type="InterPro" id="IPR027417">
    <property type="entry name" value="P-loop_NTPase"/>
</dbReference>
<dbReference type="HOGENOM" id="CLU_049395_0_0_1"/>
<dbReference type="PANTHER" id="PTHR13236">
    <property type="entry name" value="DYNEIN 2 LIGHT INTERMEDIATE CHAIN, ISOFORM 2"/>
    <property type="match status" value="1"/>
</dbReference>
<dbReference type="Gene3D" id="3.40.50.300">
    <property type="entry name" value="P-loop containing nucleotide triphosphate hydrolases"/>
    <property type="match status" value="1"/>
</dbReference>
<reference evidence="13" key="2">
    <citation type="submission" date="2007-04" db="EMBL/GenBank/DDBJ databases">
        <title>The genome of the human body louse.</title>
        <authorList>
            <consortium name="The Human Body Louse Genome Consortium"/>
            <person name="Kirkness E."/>
            <person name="Walenz B."/>
            <person name="Hass B."/>
            <person name="Bruggner R."/>
            <person name="Strausberg R."/>
        </authorList>
    </citation>
    <scope>NUCLEOTIDE SEQUENCE</scope>
    <source>
        <strain evidence="13">USDA</strain>
    </source>
</reference>
<dbReference type="InParanoid" id="E0VRR2"/>
<comment type="subcellular location">
    <subcellularLocation>
        <location evidence="1">Cytoplasm</location>
        <location evidence="1">Cytoskeleton</location>
        <location evidence="1">Cilium basal body</location>
    </subcellularLocation>
</comment>
<dbReference type="RefSeq" id="XP_002428806.1">
    <property type="nucleotide sequence ID" value="XM_002428761.1"/>
</dbReference>
<proteinExistence type="inferred from homology"/>
<keyword evidence="9" id="KW-0969">Cilium</keyword>
<evidence type="ECO:0000256" key="7">
    <source>
        <dbReference type="ARBA" id="ARBA00022794"/>
    </source>
</evidence>
<evidence type="ECO:0000256" key="2">
    <source>
        <dbReference type="ARBA" id="ARBA00006831"/>
    </source>
</evidence>
<dbReference type="KEGG" id="phu:Phum_PHUM401820"/>
<dbReference type="EMBL" id="AAZO01004730">
    <property type="status" value="NOT_ANNOTATED_CDS"/>
    <property type="molecule type" value="Genomic_DNA"/>
</dbReference>
<evidence type="ECO:0000313" key="15">
    <source>
        <dbReference type="Proteomes" id="UP000009046"/>
    </source>
</evidence>
<evidence type="ECO:0000256" key="8">
    <source>
        <dbReference type="ARBA" id="ARBA00023017"/>
    </source>
</evidence>
<keyword evidence="7" id="KW-0970">Cilium biogenesis/degradation</keyword>
<evidence type="ECO:0000256" key="5">
    <source>
        <dbReference type="ARBA" id="ARBA00022490"/>
    </source>
</evidence>
<dbReference type="FunCoup" id="E0VRR2">
    <property type="interactions" value="61"/>
</dbReference>
<dbReference type="STRING" id="121224.E0VRR2"/>
<organism>
    <name type="scientific">Pediculus humanus subsp. corporis</name>
    <name type="common">Body louse</name>
    <dbReference type="NCBI Taxonomy" id="121224"/>
    <lineage>
        <taxon>Eukaryota</taxon>
        <taxon>Metazoa</taxon>
        <taxon>Ecdysozoa</taxon>
        <taxon>Arthropoda</taxon>
        <taxon>Hexapoda</taxon>
        <taxon>Insecta</taxon>
        <taxon>Pterygota</taxon>
        <taxon>Neoptera</taxon>
        <taxon>Paraneoptera</taxon>
        <taxon>Psocodea</taxon>
        <taxon>Troctomorpha</taxon>
        <taxon>Phthiraptera</taxon>
        <taxon>Anoplura</taxon>
        <taxon>Pediculidae</taxon>
        <taxon>Pediculus</taxon>
    </lineage>
</organism>
<dbReference type="GO" id="GO:0005868">
    <property type="term" value="C:cytoplasmic dynein complex"/>
    <property type="evidence" value="ECO:0007669"/>
    <property type="project" value="InterPro"/>
</dbReference>
<accession>E0VRR2</accession>
<dbReference type="OrthoDB" id="10263060at2759"/>
<evidence type="ECO:0000256" key="6">
    <source>
        <dbReference type="ARBA" id="ARBA00022701"/>
    </source>
</evidence>
<name>E0VRR2_PEDHC</name>
<dbReference type="GeneID" id="8231066"/>
<keyword evidence="10" id="KW-0505">Motor protein</keyword>
<dbReference type="SUPFAM" id="SSF52540">
    <property type="entry name" value="P-loop containing nucleoside triphosphate hydrolases"/>
    <property type="match status" value="1"/>
</dbReference>
<keyword evidence="4" id="KW-0217">Developmental protein</keyword>
<protein>
    <recommendedName>
        <fullName evidence="3">Cytoplasmic dynein 2 light intermediate chain 1</fullName>
    </recommendedName>
</protein>
<dbReference type="GO" id="GO:0036064">
    <property type="term" value="C:ciliary basal body"/>
    <property type="evidence" value="ECO:0007669"/>
    <property type="project" value="TreeGrafter"/>
</dbReference>
<dbReference type="EnsemblMetazoa" id="PHUM401820-RA">
    <property type="protein sequence ID" value="PHUM401820-PA"/>
    <property type="gene ID" value="PHUM401820"/>
</dbReference>
<dbReference type="CTD" id="8231066"/>
<dbReference type="AlphaFoldDB" id="E0VRR2"/>
<evidence type="ECO:0000313" key="13">
    <source>
        <dbReference type="EMBL" id="EEB16068.1"/>
    </source>
</evidence>
<dbReference type="Pfam" id="PF08477">
    <property type="entry name" value="Roc"/>
    <property type="match status" value="1"/>
</dbReference>
<evidence type="ECO:0000256" key="1">
    <source>
        <dbReference type="ARBA" id="ARBA00004120"/>
    </source>
</evidence>
<reference evidence="14" key="3">
    <citation type="submission" date="2021-02" db="UniProtKB">
        <authorList>
            <consortium name="EnsemblMetazoa"/>
        </authorList>
    </citation>
    <scope>IDENTIFICATION</scope>
    <source>
        <strain evidence="14">USDA</strain>
    </source>
</reference>
<dbReference type="InterPro" id="IPR040045">
    <property type="entry name" value="DYNC2LI1"/>
</dbReference>
<keyword evidence="15" id="KW-1185">Reference proteome</keyword>
<evidence type="ECO:0000313" key="14">
    <source>
        <dbReference type="EnsemblMetazoa" id="PHUM401820-PA"/>
    </source>
</evidence>
<keyword evidence="5" id="KW-0963">Cytoplasm</keyword>
<dbReference type="GO" id="GO:0035735">
    <property type="term" value="P:intraciliary transport involved in cilium assembly"/>
    <property type="evidence" value="ECO:0007669"/>
    <property type="project" value="InterPro"/>
</dbReference>
<dbReference type="GO" id="GO:0035721">
    <property type="term" value="P:intraciliary retrograde transport"/>
    <property type="evidence" value="ECO:0007669"/>
    <property type="project" value="InterPro"/>
</dbReference>
<keyword evidence="11" id="KW-0206">Cytoskeleton</keyword>
<dbReference type="PANTHER" id="PTHR13236:SF0">
    <property type="entry name" value="CYTOPLASMIC DYNEIN 2 LIGHT INTERMEDIATE CHAIN 1"/>
    <property type="match status" value="1"/>
</dbReference>
<dbReference type="GO" id="GO:0005874">
    <property type="term" value="C:microtubule"/>
    <property type="evidence" value="ECO:0007669"/>
    <property type="project" value="UniProtKB-KW"/>
</dbReference>
<evidence type="ECO:0000256" key="9">
    <source>
        <dbReference type="ARBA" id="ARBA00023069"/>
    </source>
</evidence>
<evidence type="ECO:0000256" key="11">
    <source>
        <dbReference type="ARBA" id="ARBA00023212"/>
    </source>
</evidence>
<dbReference type="Proteomes" id="UP000009046">
    <property type="component" value="Unassembled WGS sequence"/>
</dbReference>
<sequence>MIVNNKQSCRKGTMKESLWEIAKKKNLDIQNTNIGERSLIIVGSKSSGKSTMIQRFLDQNEPVKKTLAMEYNFGRKSGRSLAKDICHVWELGGETTFVNLLNVYLGLNKNTTLVLVLDLSTPETMWNALETILQTSYNILKKKEITDTFENCGNKIDESHEDFEYINPFPIPLVIVGGKYDLFESFEPEKKKLICRTLRQVAHSQGASLLFYSDKDSNLVKKLKDIFHHHGFNGSQWKGCSMDYNKPLLIPYGADSYSQLDVNVKTLHSSNQGIIIERFKHIFTTKFPQTSELETFNISDDPSKNPNFKEPAIDILRAQKDEVSLLKSYY</sequence>